<dbReference type="Pfam" id="PF00085">
    <property type="entry name" value="Thioredoxin"/>
    <property type="match status" value="1"/>
</dbReference>
<dbReference type="AlphaFoldDB" id="A0A7U2MWB1"/>
<dbReference type="InterPro" id="IPR036249">
    <property type="entry name" value="Thioredoxin-like_sf"/>
</dbReference>
<dbReference type="PROSITE" id="PS51352">
    <property type="entry name" value="THIOREDOXIN_2"/>
    <property type="match status" value="1"/>
</dbReference>
<dbReference type="CDD" id="cd02947">
    <property type="entry name" value="TRX_family"/>
    <property type="match status" value="1"/>
</dbReference>
<sequence length="115" mass="13338">MHYVSLYNYLLKWSSKSAYSLNEFHHVTTQSEPTILYFWARWCSPCKSLAPKIKEFANQNQNVRFFKVDVEEQRSIANEALVAFVPTVIIYQQGEIVKKLQAPEPALLGDVIQML</sequence>
<dbReference type="EMBL" id="CP044618">
    <property type="protein sequence ID" value="QRD91039.1"/>
    <property type="molecule type" value="Genomic_DNA"/>
</dbReference>
<protein>
    <submittedName>
        <fullName evidence="3">Thioredoxin-like protein</fullName>
    </submittedName>
</protein>
<name>A0A7U2MWB1_ASPFN</name>
<evidence type="ECO:0000256" key="1">
    <source>
        <dbReference type="ARBA" id="ARBA00008987"/>
    </source>
</evidence>
<comment type="similarity">
    <text evidence="1">Belongs to the thioredoxin family.</text>
</comment>
<dbReference type="Proteomes" id="UP000596276">
    <property type="component" value="Chromosome 4"/>
</dbReference>
<dbReference type="PANTHER" id="PTHR43601">
    <property type="entry name" value="THIOREDOXIN, MITOCHONDRIAL"/>
    <property type="match status" value="1"/>
</dbReference>
<keyword evidence="4" id="KW-1185">Reference proteome</keyword>
<dbReference type="SUPFAM" id="SSF52833">
    <property type="entry name" value="Thioredoxin-like"/>
    <property type="match status" value="1"/>
</dbReference>
<proteinExistence type="inferred from homology"/>
<dbReference type="Gene3D" id="3.40.30.10">
    <property type="entry name" value="Glutaredoxin"/>
    <property type="match status" value="1"/>
</dbReference>
<dbReference type="PANTHER" id="PTHR43601:SF3">
    <property type="entry name" value="THIOREDOXIN, MITOCHONDRIAL"/>
    <property type="match status" value="1"/>
</dbReference>
<accession>A0A7U2MWB1</accession>
<feature type="domain" description="Thioredoxin" evidence="2">
    <location>
        <begin position="1"/>
        <end position="115"/>
    </location>
</feature>
<organism evidence="3 4">
    <name type="scientific">Aspergillus flavus (strain ATCC 200026 / FGSC A1120 / IAM 13836 / NRRL 3357 / JCM 12722 / SRRC 167)</name>
    <dbReference type="NCBI Taxonomy" id="332952"/>
    <lineage>
        <taxon>Eukaryota</taxon>
        <taxon>Fungi</taxon>
        <taxon>Dikarya</taxon>
        <taxon>Ascomycota</taxon>
        <taxon>Pezizomycotina</taxon>
        <taxon>Eurotiomycetes</taxon>
        <taxon>Eurotiomycetidae</taxon>
        <taxon>Eurotiales</taxon>
        <taxon>Aspergillaceae</taxon>
        <taxon>Aspergillus</taxon>
        <taxon>Aspergillus subgen. Circumdati</taxon>
    </lineage>
</organism>
<gene>
    <name evidence="3" type="ORF">F9C07_2091970</name>
</gene>
<reference evidence="4" key="1">
    <citation type="journal article" date="2021" name="G3 (Bethesda)">
        <title>Chromosome assembled and annotated genome sequence of Aspergillus flavus NRRL 3357.</title>
        <authorList>
            <person name="Skerker J.M."/>
            <person name="Pianalto K.M."/>
            <person name="Mondo S.J."/>
            <person name="Yang K."/>
            <person name="Arkin A.P."/>
            <person name="Keller N.P."/>
            <person name="Grigoriev I.V."/>
            <person name="Louise Glass N.L."/>
        </authorList>
    </citation>
    <scope>NUCLEOTIDE SEQUENCE [LARGE SCALE GENOMIC DNA]</scope>
    <source>
        <strain evidence="4">ATCC 200026 / FGSC A1120 / IAM 13836 / NRRL 3357 / JCM 12722 / SRRC 167</strain>
    </source>
</reference>
<evidence type="ECO:0000313" key="3">
    <source>
        <dbReference type="EMBL" id="QRD91039.1"/>
    </source>
</evidence>
<dbReference type="VEuPathDB" id="FungiDB:F9C07_2091970"/>
<evidence type="ECO:0000313" key="4">
    <source>
        <dbReference type="Proteomes" id="UP000596276"/>
    </source>
</evidence>
<dbReference type="GO" id="GO:0045454">
    <property type="term" value="P:cell redox homeostasis"/>
    <property type="evidence" value="ECO:0007669"/>
    <property type="project" value="TreeGrafter"/>
</dbReference>
<dbReference type="InterPro" id="IPR013766">
    <property type="entry name" value="Thioredoxin_domain"/>
</dbReference>
<evidence type="ECO:0000259" key="2">
    <source>
        <dbReference type="PROSITE" id="PS51352"/>
    </source>
</evidence>